<dbReference type="AlphaFoldDB" id="A0A5J6MJQ6"/>
<protein>
    <recommendedName>
        <fullName evidence="3">DNA recombination protein RmuC homolog</fullName>
    </recommendedName>
</protein>
<keyword evidence="7" id="KW-0812">Transmembrane</keyword>
<evidence type="ECO:0000256" key="1">
    <source>
        <dbReference type="ARBA" id="ARBA00003416"/>
    </source>
</evidence>
<dbReference type="GO" id="GO:0006310">
    <property type="term" value="P:DNA recombination"/>
    <property type="evidence" value="ECO:0007669"/>
    <property type="project" value="UniProtKB-KW"/>
</dbReference>
<proteinExistence type="inferred from homology"/>
<keyword evidence="5" id="KW-0233">DNA recombination</keyword>
<comment type="similarity">
    <text evidence="2">Belongs to the RmuC family.</text>
</comment>
<evidence type="ECO:0000256" key="5">
    <source>
        <dbReference type="ARBA" id="ARBA00023172"/>
    </source>
</evidence>
<feature type="coiled-coil region" evidence="6">
    <location>
        <begin position="259"/>
        <end position="286"/>
    </location>
</feature>
<evidence type="ECO:0000313" key="8">
    <source>
        <dbReference type="EMBL" id="QEX14946.1"/>
    </source>
</evidence>
<name>A0A5J6MJQ6_9PROT</name>
<organism evidence="8 9">
    <name type="scientific">Hypericibacter terrae</name>
    <dbReference type="NCBI Taxonomy" id="2602015"/>
    <lineage>
        <taxon>Bacteria</taxon>
        <taxon>Pseudomonadati</taxon>
        <taxon>Pseudomonadota</taxon>
        <taxon>Alphaproteobacteria</taxon>
        <taxon>Rhodospirillales</taxon>
        <taxon>Dongiaceae</taxon>
        <taxon>Hypericibacter</taxon>
    </lineage>
</organism>
<keyword evidence="4 6" id="KW-0175">Coiled coil</keyword>
<evidence type="ECO:0000256" key="7">
    <source>
        <dbReference type="SAM" id="Phobius"/>
    </source>
</evidence>
<evidence type="ECO:0000256" key="3">
    <source>
        <dbReference type="ARBA" id="ARBA00021840"/>
    </source>
</evidence>
<dbReference type="SUPFAM" id="SSF58113">
    <property type="entry name" value="Apolipoprotein A-I"/>
    <property type="match status" value="1"/>
</dbReference>
<reference evidence="8 9" key="1">
    <citation type="submission" date="2019-08" db="EMBL/GenBank/DDBJ databases">
        <title>Hyperibacter terrae gen. nov., sp. nov. and Hyperibacter viscosus sp. nov., two new members in the family Rhodospirillaceae isolated from the rhizosphere of Hypericum perforatum.</title>
        <authorList>
            <person name="Noviana Z."/>
        </authorList>
    </citation>
    <scope>NUCLEOTIDE SEQUENCE [LARGE SCALE GENOMIC DNA]</scope>
    <source>
        <strain evidence="8 9">R5913</strain>
    </source>
</reference>
<gene>
    <name evidence="8" type="ORF">FRZ44_02220</name>
</gene>
<keyword evidence="7" id="KW-1133">Transmembrane helix</keyword>
<keyword evidence="7" id="KW-0472">Membrane</keyword>
<evidence type="ECO:0000256" key="6">
    <source>
        <dbReference type="SAM" id="Coils"/>
    </source>
</evidence>
<accession>A0A5J6MJQ6</accession>
<feature type="transmembrane region" description="Helical" evidence="7">
    <location>
        <begin position="6"/>
        <end position="30"/>
    </location>
</feature>
<dbReference type="RefSeq" id="WP_225308486.1">
    <property type="nucleotide sequence ID" value="NZ_CP042906.1"/>
</dbReference>
<dbReference type="PANTHER" id="PTHR30563:SF0">
    <property type="entry name" value="DNA RECOMBINATION PROTEIN RMUC"/>
    <property type="match status" value="1"/>
</dbReference>
<keyword evidence="9" id="KW-1185">Reference proteome</keyword>
<dbReference type="Pfam" id="PF02646">
    <property type="entry name" value="RmuC"/>
    <property type="match status" value="1"/>
</dbReference>
<dbReference type="EMBL" id="CP042906">
    <property type="protein sequence ID" value="QEX14946.1"/>
    <property type="molecule type" value="Genomic_DNA"/>
</dbReference>
<dbReference type="Gene3D" id="1.20.120.20">
    <property type="entry name" value="Apolipoprotein"/>
    <property type="match status" value="1"/>
</dbReference>
<evidence type="ECO:0000256" key="2">
    <source>
        <dbReference type="ARBA" id="ARBA00009840"/>
    </source>
</evidence>
<sequence length="584" mass="64432">MLDRPFLFESLTILTLFVSFLSIMGIFLVWRRSGDSGGLRGELQAGLGNVAASSERMERTYRSETNLMRDEAEARGKALREEVGGTIRGFSDSIQARVDDLSSRLEERLRSFGAQEVENAIALRDQIGVTLKQVGDDLRKTAALLSQQQEERLIALTSTVDKLNQDSATQSSLFRTSIEERFNAFRKDNAESALAIRTEAATQAVALQEAVAANLNRVGADLRENAKSLVDALQKGLGSVGAQIASLIEANGKQQEALRQVVEGRLDKLREENTNKLEEMRKTVDEKLQGTLEKRLGESFSVVSERLERVHQGLGEMQNLATGVGDLKRVLTNVKVRGGWAEVQLGALLEQMLSPDQYVKNARVKEHSSEVVEYAVRLPGNAEEDGALLLPIDAKFPHEDYDRLVDALERGDVTAVEIAGNQLEARIKAEAKRICDKYIEPPQTTDFAIMFLPTEGLYAEIVRRPGLADYIQRQHRVAISGPTTLTVLLHSFQMGFRTLAIQKRSSEVWRILGEAKAEFGKYGEVIDKVRKQLVTASNSLDDVGVRSRAIERKLRGVEVIEQTSATVALSRDAGLAVSGDVAAD</sequence>
<evidence type="ECO:0000256" key="4">
    <source>
        <dbReference type="ARBA" id="ARBA00023054"/>
    </source>
</evidence>
<evidence type="ECO:0000313" key="9">
    <source>
        <dbReference type="Proteomes" id="UP000326202"/>
    </source>
</evidence>
<dbReference type="PANTHER" id="PTHR30563">
    <property type="entry name" value="DNA RECOMBINATION PROTEIN RMUC"/>
    <property type="match status" value="1"/>
</dbReference>
<comment type="function">
    <text evidence="1">Involved in DNA recombination.</text>
</comment>
<dbReference type="KEGG" id="htq:FRZ44_02220"/>
<dbReference type="InterPro" id="IPR003798">
    <property type="entry name" value="DNA_recombination_RmuC"/>
</dbReference>
<dbReference type="Proteomes" id="UP000326202">
    <property type="component" value="Chromosome"/>
</dbReference>